<evidence type="ECO:0000313" key="2">
    <source>
        <dbReference type="EMBL" id="PIA30471.1"/>
    </source>
</evidence>
<dbReference type="OrthoDB" id="2161133at2759"/>
<dbReference type="EMBL" id="KZ305072">
    <property type="protein sequence ID" value="PIA30471.1"/>
    <property type="molecule type" value="Genomic_DNA"/>
</dbReference>
<sequence>MKTVVSKVAVVGSGISGAVCASSLARNGVSVTIFESARGPGGRMSTRREITEDGKELYFDHGAPYFTANHKDVMALVCEWEAKGLVAEWKESTGIFDCVATKFIGIEKEGSSKKYVGIPGMNAMCRAMCHEPGVEAKFGTTVGTLQWLEDKNLWSPKDLDGKTLGHFDAMVASDKNVVSPRVTAVTGRPPPLDMSLVQELAPKLEEVPVLPCFCVMLAFSEPLSSIPVRSFAFKNSTVLSWAFCNSSKPERSSSTSECWVLHSTAEYAKRVISQTGLQKLPSSVLSNVAEELFQEFQRNELNIPRPFFMRAHRWGSAFPAIAVAEDKKCLWDRSKRLAICGDFCVSPNVEGAILSGMGAAANIMAIISSI</sequence>
<gene>
    <name evidence="2" type="ORF">AQUCO_05500027v1</name>
</gene>
<reference evidence="2 3" key="1">
    <citation type="submission" date="2017-09" db="EMBL/GenBank/DDBJ databases">
        <title>WGS assembly of Aquilegia coerulea Goldsmith.</title>
        <authorList>
            <person name="Hodges S."/>
            <person name="Kramer E."/>
            <person name="Nordborg M."/>
            <person name="Tomkins J."/>
            <person name="Borevitz J."/>
            <person name="Derieg N."/>
            <person name="Yan J."/>
            <person name="Mihaltcheva S."/>
            <person name="Hayes R.D."/>
            <person name="Rokhsar D."/>
        </authorList>
    </citation>
    <scope>NUCLEOTIDE SEQUENCE [LARGE SCALE GENOMIC DNA]</scope>
    <source>
        <strain evidence="3">cv. Goldsmith</strain>
    </source>
</reference>
<organism evidence="2 3">
    <name type="scientific">Aquilegia coerulea</name>
    <name type="common">Rocky mountain columbine</name>
    <dbReference type="NCBI Taxonomy" id="218851"/>
    <lineage>
        <taxon>Eukaryota</taxon>
        <taxon>Viridiplantae</taxon>
        <taxon>Streptophyta</taxon>
        <taxon>Embryophyta</taxon>
        <taxon>Tracheophyta</taxon>
        <taxon>Spermatophyta</taxon>
        <taxon>Magnoliopsida</taxon>
        <taxon>Ranunculales</taxon>
        <taxon>Ranunculaceae</taxon>
        <taxon>Thalictroideae</taxon>
        <taxon>Aquilegia</taxon>
    </lineage>
</organism>
<dbReference type="SUPFAM" id="SSF51905">
    <property type="entry name" value="FAD/NAD(P)-binding domain"/>
    <property type="match status" value="1"/>
</dbReference>
<dbReference type="PANTHER" id="PTHR16128:SF5">
    <property type="entry name" value="FAD_NAD(P)-BINDING OXIDOREDUCTASE FAMILY PROTEIN"/>
    <property type="match status" value="1"/>
</dbReference>
<dbReference type="FunCoup" id="A0A2G5CGN3">
    <property type="interactions" value="14"/>
</dbReference>
<dbReference type="Gene3D" id="3.90.660.10">
    <property type="match status" value="1"/>
</dbReference>
<protein>
    <recommendedName>
        <fullName evidence="1">Amine oxidase domain-containing protein</fullName>
    </recommendedName>
</protein>
<dbReference type="Gene3D" id="3.50.50.60">
    <property type="entry name" value="FAD/NAD(P)-binding domain"/>
    <property type="match status" value="1"/>
</dbReference>
<dbReference type="AlphaFoldDB" id="A0A2G5CGN3"/>
<dbReference type="PANTHER" id="PTHR16128">
    <property type="entry name" value="FAD/NAD(P)-BINDING OXIDOREDUCTASE FAMILY PROTEIN"/>
    <property type="match status" value="1"/>
</dbReference>
<dbReference type="Pfam" id="PF01593">
    <property type="entry name" value="Amino_oxidase"/>
    <property type="match status" value="1"/>
</dbReference>
<accession>A0A2G5CGN3</accession>
<proteinExistence type="predicted"/>
<dbReference type="InterPro" id="IPR002937">
    <property type="entry name" value="Amino_oxidase"/>
</dbReference>
<dbReference type="Pfam" id="PF13450">
    <property type="entry name" value="NAD_binding_8"/>
    <property type="match status" value="1"/>
</dbReference>
<dbReference type="Proteomes" id="UP000230069">
    <property type="component" value="Unassembled WGS sequence"/>
</dbReference>
<dbReference type="InParanoid" id="A0A2G5CGN3"/>
<evidence type="ECO:0000313" key="3">
    <source>
        <dbReference type="Proteomes" id="UP000230069"/>
    </source>
</evidence>
<dbReference type="PRINTS" id="PR00419">
    <property type="entry name" value="ADXRDTASE"/>
</dbReference>
<feature type="domain" description="Amine oxidase" evidence="1">
    <location>
        <begin position="114"/>
        <end position="364"/>
    </location>
</feature>
<name>A0A2G5CGN3_AQUCA</name>
<evidence type="ECO:0000259" key="1">
    <source>
        <dbReference type="Pfam" id="PF01593"/>
    </source>
</evidence>
<dbReference type="InterPro" id="IPR036188">
    <property type="entry name" value="FAD/NAD-bd_sf"/>
</dbReference>
<dbReference type="STRING" id="218851.A0A2G5CGN3"/>
<keyword evidence="3" id="KW-1185">Reference proteome</keyword>
<dbReference type="GO" id="GO:0016491">
    <property type="term" value="F:oxidoreductase activity"/>
    <property type="evidence" value="ECO:0007669"/>
    <property type="project" value="InterPro"/>
</dbReference>